<dbReference type="STRING" id="857566.A0A1E3PDX3"/>
<dbReference type="InterPro" id="IPR021861">
    <property type="entry name" value="THO_THOC1"/>
</dbReference>
<keyword evidence="3" id="KW-1185">Reference proteome</keyword>
<proteinExistence type="predicted"/>
<feature type="region of interest" description="Disordered" evidence="1">
    <location>
        <begin position="581"/>
        <end position="695"/>
    </location>
</feature>
<accession>A0A1E3PDX3</accession>
<feature type="compositionally biased region" description="Polar residues" evidence="1">
    <location>
        <begin position="627"/>
        <end position="650"/>
    </location>
</feature>
<feature type="compositionally biased region" description="Polar residues" evidence="1">
    <location>
        <begin position="280"/>
        <end position="294"/>
    </location>
</feature>
<feature type="compositionally biased region" description="Basic and acidic residues" evidence="1">
    <location>
        <begin position="683"/>
        <end position="695"/>
    </location>
</feature>
<sequence>MSSVLANNRLQSLLSLFPVIENPVKTYFFSETANGGVLAEAVIEWFKEYQAVANASLETDAREYIYGMAGEPLDENNVADDTQGEAFLNLCCQMVDTFLLLSSTQLGVEIAAAHTLLEDILSIKAIGWCQLFWPYLESRESMLCSGLSGVRAPGTTLIRLCNALLKRTSRNRNARFAGRILCYLARAFPLAEKSGLNKNGEFNTDNVTIWEDEDDDNDSFYNRFWSLQPKFADPTKLFTQPELLTQLKLDITLVMDELKACQQESHKAGLMKRKRKDRGSNTISTATAIPGNTPSTTTITEPLEAFIPKYLTRRNLFDLQLKDTKFRRSVLAQIFIFARFMISLGSVERAKWTSIGAINKSVMFNFILEDTDVEFFQTIINNLTTVSHAASDLSGGFVRALSTTVLVSDINWTNWKLKSCSGAPFDAAMITREDLQKSIVSLNTNQIQRKPYWYALGTASLSQLWKVELGLPSLGDSQRWNIKDTKTWWSECKDLHREKVSKPEDPDISRLLASKTWQGLRAARAQGYWTDFGKVANGRGFGGLFDDLEFSVKPAEIANENAKNEKKSKLVKTGTEPVETVYGTLETEKKPTDDKESPVDVAEGPAEFNRSIDLVNNQNDIKDDYGNTDTPESSSKSGTATPVRSESVSDTIEAGSIDIDSQPHADTPTELATEIVESSSVDSSDRPAKRLKIDD</sequence>
<reference evidence="2 3" key="1">
    <citation type="journal article" date="2016" name="Proc. Natl. Acad. Sci. U.S.A.">
        <title>Comparative genomics of biotechnologically important yeasts.</title>
        <authorList>
            <person name="Riley R."/>
            <person name="Haridas S."/>
            <person name="Wolfe K.H."/>
            <person name="Lopes M.R."/>
            <person name="Hittinger C.T."/>
            <person name="Goeker M."/>
            <person name="Salamov A.A."/>
            <person name="Wisecaver J.H."/>
            <person name="Long T.M."/>
            <person name="Calvey C.H."/>
            <person name="Aerts A.L."/>
            <person name="Barry K.W."/>
            <person name="Choi C."/>
            <person name="Clum A."/>
            <person name="Coughlan A.Y."/>
            <person name="Deshpande S."/>
            <person name="Douglass A.P."/>
            <person name="Hanson S.J."/>
            <person name="Klenk H.-P."/>
            <person name="LaButti K.M."/>
            <person name="Lapidus A."/>
            <person name="Lindquist E.A."/>
            <person name="Lipzen A.M."/>
            <person name="Meier-Kolthoff J.P."/>
            <person name="Ohm R.A."/>
            <person name="Otillar R.P."/>
            <person name="Pangilinan J.L."/>
            <person name="Peng Y."/>
            <person name="Rokas A."/>
            <person name="Rosa C.A."/>
            <person name="Scheuner C."/>
            <person name="Sibirny A.A."/>
            <person name="Slot J.C."/>
            <person name="Stielow J.B."/>
            <person name="Sun H."/>
            <person name="Kurtzman C.P."/>
            <person name="Blackwell M."/>
            <person name="Grigoriev I.V."/>
            <person name="Jeffries T.W."/>
        </authorList>
    </citation>
    <scope>NUCLEOTIDE SEQUENCE [LARGE SCALE GENOMIC DNA]</scope>
    <source>
        <strain evidence="2 3">DSM 6958</strain>
    </source>
</reference>
<evidence type="ECO:0000313" key="3">
    <source>
        <dbReference type="Proteomes" id="UP000095009"/>
    </source>
</evidence>
<dbReference type="OrthoDB" id="10257415at2759"/>
<dbReference type="Pfam" id="PF11957">
    <property type="entry name" value="efThoc1"/>
    <property type="match status" value="1"/>
</dbReference>
<evidence type="ECO:0000256" key="1">
    <source>
        <dbReference type="SAM" id="MobiDB-lite"/>
    </source>
</evidence>
<dbReference type="GO" id="GO:0006406">
    <property type="term" value="P:mRNA export from nucleus"/>
    <property type="evidence" value="ECO:0007669"/>
    <property type="project" value="TreeGrafter"/>
</dbReference>
<evidence type="ECO:0008006" key="4">
    <source>
        <dbReference type="Google" id="ProtNLM"/>
    </source>
</evidence>
<dbReference type="GO" id="GO:0000445">
    <property type="term" value="C:THO complex part of transcription export complex"/>
    <property type="evidence" value="ECO:0007669"/>
    <property type="project" value="TreeGrafter"/>
</dbReference>
<evidence type="ECO:0000313" key="2">
    <source>
        <dbReference type="EMBL" id="ODQ63152.1"/>
    </source>
</evidence>
<protein>
    <recommendedName>
        <fullName evidence="4">THO complex subunit 1</fullName>
    </recommendedName>
</protein>
<gene>
    <name evidence="2" type="ORF">NADFUDRAFT_80861</name>
</gene>
<dbReference type="PANTHER" id="PTHR13265:SF0">
    <property type="entry name" value="HPR1"/>
    <property type="match status" value="1"/>
</dbReference>
<feature type="compositionally biased region" description="Basic and acidic residues" evidence="1">
    <location>
        <begin position="586"/>
        <end position="598"/>
    </location>
</feature>
<dbReference type="PANTHER" id="PTHR13265">
    <property type="entry name" value="THO COMPLEX SUBUNIT 1"/>
    <property type="match status" value="1"/>
</dbReference>
<organism evidence="2 3">
    <name type="scientific">Nadsonia fulvescens var. elongata DSM 6958</name>
    <dbReference type="NCBI Taxonomy" id="857566"/>
    <lineage>
        <taxon>Eukaryota</taxon>
        <taxon>Fungi</taxon>
        <taxon>Dikarya</taxon>
        <taxon>Ascomycota</taxon>
        <taxon>Saccharomycotina</taxon>
        <taxon>Dipodascomycetes</taxon>
        <taxon>Dipodascales</taxon>
        <taxon>Dipodascales incertae sedis</taxon>
        <taxon>Nadsonia</taxon>
    </lineage>
</organism>
<dbReference type="AlphaFoldDB" id="A0A1E3PDX3"/>
<dbReference type="Proteomes" id="UP000095009">
    <property type="component" value="Unassembled WGS sequence"/>
</dbReference>
<feature type="region of interest" description="Disordered" evidence="1">
    <location>
        <begin position="269"/>
        <end position="294"/>
    </location>
</feature>
<name>A0A1E3PDX3_9ASCO</name>
<dbReference type="EMBL" id="KV454416">
    <property type="protein sequence ID" value="ODQ63152.1"/>
    <property type="molecule type" value="Genomic_DNA"/>
</dbReference>